<evidence type="ECO:0000313" key="3">
    <source>
        <dbReference type="Proteomes" id="UP000053676"/>
    </source>
</evidence>
<gene>
    <name evidence="2" type="ORF">NECAME_07981</name>
</gene>
<evidence type="ECO:0000256" key="1">
    <source>
        <dbReference type="SAM" id="MobiDB-lite"/>
    </source>
</evidence>
<proteinExistence type="predicted"/>
<sequence>MFGRGKNVSDGGLRDEGEGREENKPISERIPLVPIILLLVLVYSKRNRIQSNMSARSSKKTARAKL</sequence>
<reference evidence="3" key="1">
    <citation type="journal article" date="2014" name="Nat. Genet.">
        <title>Genome of the human hookworm Necator americanus.</title>
        <authorList>
            <person name="Tang Y.T."/>
            <person name="Gao X."/>
            <person name="Rosa B.A."/>
            <person name="Abubucker S."/>
            <person name="Hallsworth-Pepin K."/>
            <person name="Martin J."/>
            <person name="Tyagi R."/>
            <person name="Heizer E."/>
            <person name="Zhang X."/>
            <person name="Bhonagiri-Palsikar V."/>
            <person name="Minx P."/>
            <person name="Warren W.C."/>
            <person name="Wang Q."/>
            <person name="Zhan B."/>
            <person name="Hotez P.J."/>
            <person name="Sternberg P.W."/>
            <person name="Dougall A."/>
            <person name="Gaze S.T."/>
            <person name="Mulvenna J."/>
            <person name="Sotillo J."/>
            <person name="Ranganathan S."/>
            <person name="Rabelo E.M."/>
            <person name="Wilson R.K."/>
            <person name="Felgner P.L."/>
            <person name="Bethony J."/>
            <person name="Hawdon J.M."/>
            <person name="Gasser R.B."/>
            <person name="Loukas A."/>
            <person name="Mitreva M."/>
        </authorList>
    </citation>
    <scope>NUCLEOTIDE SEQUENCE [LARGE SCALE GENOMIC DNA]</scope>
</reference>
<accession>W2TL98</accession>
<feature type="compositionally biased region" description="Basic and acidic residues" evidence="1">
    <location>
        <begin position="12"/>
        <end position="25"/>
    </location>
</feature>
<organism evidence="2 3">
    <name type="scientific">Necator americanus</name>
    <name type="common">Human hookworm</name>
    <dbReference type="NCBI Taxonomy" id="51031"/>
    <lineage>
        <taxon>Eukaryota</taxon>
        <taxon>Metazoa</taxon>
        <taxon>Ecdysozoa</taxon>
        <taxon>Nematoda</taxon>
        <taxon>Chromadorea</taxon>
        <taxon>Rhabditida</taxon>
        <taxon>Rhabditina</taxon>
        <taxon>Rhabditomorpha</taxon>
        <taxon>Strongyloidea</taxon>
        <taxon>Ancylostomatidae</taxon>
        <taxon>Bunostominae</taxon>
        <taxon>Necator</taxon>
    </lineage>
</organism>
<dbReference type="Proteomes" id="UP000053676">
    <property type="component" value="Unassembled WGS sequence"/>
</dbReference>
<evidence type="ECO:0000313" key="2">
    <source>
        <dbReference type="EMBL" id="ETN82404.1"/>
    </source>
</evidence>
<dbReference type="AlphaFoldDB" id="W2TL98"/>
<dbReference type="KEGG" id="nai:NECAME_07981"/>
<feature type="region of interest" description="Disordered" evidence="1">
    <location>
        <begin position="1"/>
        <end position="25"/>
    </location>
</feature>
<keyword evidence="3" id="KW-1185">Reference proteome</keyword>
<protein>
    <submittedName>
        <fullName evidence="2">Uncharacterized protein</fullName>
    </submittedName>
</protein>
<dbReference type="EMBL" id="KI658490">
    <property type="protein sequence ID" value="ETN82404.1"/>
    <property type="molecule type" value="Genomic_DNA"/>
</dbReference>
<name>W2TL98_NECAM</name>